<dbReference type="Gramene" id="AUR62031646-RA">
    <property type="protein sequence ID" value="AUR62031646-RA:cds"/>
    <property type="gene ID" value="AUR62031646"/>
</dbReference>
<evidence type="ECO:0000313" key="3">
    <source>
        <dbReference type="Proteomes" id="UP000596660"/>
    </source>
</evidence>
<dbReference type="Proteomes" id="UP000596660">
    <property type="component" value="Unplaced"/>
</dbReference>
<evidence type="ECO:0000313" key="2">
    <source>
        <dbReference type="EnsemblPlants" id="AUR62031646-RA:cds"/>
    </source>
</evidence>
<keyword evidence="3" id="KW-1185">Reference proteome</keyword>
<dbReference type="InterPro" id="IPR025558">
    <property type="entry name" value="DUF4283"/>
</dbReference>
<reference evidence="2" key="1">
    <citation type="journal article" date="2017" name="Nature">
        <title>The genome of Chenopodium quinoa.</title>
        <authorList>
            <person name="Jarvis D.E."/>
            <person name="Ho Y.S."/>
            <person name="Lightfoot D.J."/>
            <person name="Schmoeckel S.M."/>
            <person name="Li B."/>
            <person name="Borm T.J.A."/>
            <person name="Ohyanagi H."/>
            <person name="Mineta K."/>
            <person name="Michell C.T."/>
            <person name="Saber N."/>
            <person name="Kharbatia N.M."/>
            <person name="Rupper R.R."/>
            <person name="Sharp A.R."/>
            <person name="Dally N."/>
            <person name="Boughton B.A."/>
            <person name="Woo Y.H."/>
            <person name="Gao G."/>
            <person name="Schijlen E.G.W.M."/>
            <person name="Guo X."/>
            <person name="Momin A.A."/>
            <person name="Negrao S."/>
            <person name="Al-Babili S."/>
            <person name="Gehring C."/>
            <person name="Roessner U."/>
            <person name="Jung C."/>
            <person name="Murphy K."/>
            <person name="Arold S.T."/>
            <person name="Gojobori T."/>
            <person name="van der Linden C.G."/>
            <person name="van Loo E.N."/>
            <person name="Jellen E.N."/>
            <person name="Maughan P.J."/>
            <person name="Tester M."/>
        </authorList>
    </citation>
    <scope>NUCLEOTIDE SEQUENCE [LARGE SCALE GENOMIC DNA]</scope>
    <source>
        <strain evidence="2">cv. PI 614886</strain>
    </source>
</reference>
<proteinExistence type="predicted"/>
<dbReference type="PANTHER" id="PTHR31286:SF167">
    <property type="entry name" value="OS09G0268800 PROTEIN"/>
    <property type="match status" value="1"/>
</dbReference>
<dbReference type="EnsemblPlants" id="AUR62031646-RA">
    <property type="protein sequence ID" value="AUR62031646-RA:cds"/>
    <property type="gene ID" value="AUR62031646"/>
</dbReference>
<protein>
    <recommendedName>
        <fullName evidence="1">DUF4283 domain-containing protein</fullName>
    </recommendedName>
</protein>
<name>A0A803ML34_CHEQI</name>
<dbReference type="InterPro" id="IPR040256">
    <property type="entry name" value="At4g02000-like"/>
</dbReference>
<dbReference type="Pfam" id="PF14111">
    <property type="entry name" value="DUF4283"/>
    <property type="match status" value="1"/>
</dbReference>
<evidence type="ECO:0000259" key="1">
    <source>
        <dbReference type="Pfam" id="PF14111"/>
    </source>
</evidence>
<feature type="domain" description="DUF4283" evidence="1">
    <location>
        <begin position="33"/>
        <end position="117"/>
    </location>
</feature>
<sequence>MAAVLENKIKGMTLIEEEEEIVDCDMEEEEEINEQLMLCLVGKLLTSNPFSIDVMKNTMRSAWKLNKGMVVREIDNNVFIFQFFAYSNKIKVLEEGLWTFDGVPLILKEIEEGIQPSKLVFDTARLWVKVEDLPLNKRTKSMAISMASKMGTFVDFDEFDPIGWSKYMRFRVDLKIDKPLRQGMRIAILFEIERDGDVPRSQNFREALDDCGLQDLGFHGMPFTWWYRQADEDALYERSTRHRKLEKKVRFEDIWLFSPECENVVKEAWLNSMGTWNADEVLVKIKRCSEALYSWSKREFGCLSKKIKVAREKLVDIDGCEPTYENVQERQKVCEEINVCGSRRNNVETTIKSIKFELKEGDQNTKFFHMKASRRRRRNAIHGIQKDNGEWANEQDKISANVVELYRVALPTSKGIHRRIDSVSALCTRCKRWEESEIHAIWSCNMVRCVWEEVNLMVKCPTLSNAKVWLELVLLNVSKEDISHVLMLAWEIWNERNVVFHRVVPRHPVELAAATGVLLTAFKELQVRTAIPCRCIR</sequence>
<reference evidence="2" key="2">
    <citation type="submission" date="2021-03" db="UniProtKB">
        <authorList>
            <consortium name="EnsemblPlants"/>
        </authorList>
    </citation>
    <scope>IDENTIFICATION</scope>
</reference>
<dbReference type="PANTHER" id="PTHR31286">
    <property type="entry name" value="GLYCINE-RICH CELL WALL STRUCTURAL PROTEIN 1.8-LIKE"/>
    <property type="match status" value="1"/>
</dbReference>
<organism evidence="2 3">
    <name type="scientific">Chenopodium quinoa</name>
    <name type="common">Quinoa</name>
    <dbReference type="NCBI Taxonomy" id="63459"/>
    <lineage>
        <taxon>Eukaryota</taxon>
        <taxon>Viridiplantae</taxon>
        <taxon>Streptophyta</taxon>
        <taxon>Embryophyta</taxon>
        <taxon>Tracheophyta</taxon>
        <taxon>Spermatophyta</taxon>
        <taxon>Magnoliopsida</taxon>
        <taxon>eudicotyledons</taxon>
        <taxon>Gunneridae</taxon>
        <taxon>Pentapetalae</taxon>
        <taxon>Caryophyllales</taxon>
        <taxon>Chenopodiaceae</taxon>
        <taxon>Chenopodioideae</taxon>
        <taxon>Atripliceae</taxon>
        <taxon>Chenopodium</taxon>
    </lineage>
</organism>
<dbReference type="AlphaFoldDB" id="A0A803ML34"/>
<accession>A0A803ML34</accession>